<dbReference type="SUPFAM" id="SSF51556">
    <property type="entry name" value="Metallo-dependent hydrolases"/>
    <property type="match status" value="1"/>
</dbReference>
<evidence type="ECO:0000256" key="3">
    <source>
        <dbReference type="ARBA" id="ARBA00022723"/>
    </source>
</evidence>
<comment type="catalytic activity">
    <reaction evidence="6">
        <text>(S)-dihydroorotate + H2O = N-carbamoyl-L-aspartate + H(+)</text>
        <dbReference type="Rhea" id="RHEA:24296"/>
        <dbReference type="ChEBI" id="CHEBI:15377"/>
        <dbReference type="ChEBI" id="CHEBI:15378"/>
        <dbReference type="ChEBI" id="CHEBI:30864"/>
        <dbReference type="ChEBI" id="CHEBI:32814"/>
        <dbReference type="EC" id="3.5.2.3"/>
    </reaction>
</comment>
<comment type="pathway">
    <text evidence="6">Pyrimidine metabolism; UMP biosynthesis via de novo pathway; (S)-dihydroorotate from bicarbonate: step 3/3.</text>
</comment>
<evidence type="ECO:0000259" key="7">
    <source>
        <dbReference type="Pfam" id="PF01979"/>
    </source>
</evidence>
<organism evidence="8 9">
    <name type="scientific">candidate division WOR-1 bacterium RIFCSPHIGHO2_01_FULL_53_15</name>
    <dbReference type="NCBI Taxonomy" id="1802564"/>
    <lineage>
        <taxon>Bacteria</taxon>
        <taxon>Bacillati</taxon>
        <taxon>Saganbacteria</taxon>
    </lineage>
</organism>
<protein>
    <recommendedName>
        <fullName evidence="6">Dihydroorotase</fullName>
        <shortName evidence="6">DHOase</shortName>
        <ecNumber evidence="6">3.5.2.3</ecNumber>
    </recommendedName>
</protein>
<comment type="similarity">
    <text evidence="2 6">Belongs to the metallo-dependent hydrolases superfamily. DHOase family. Class I DHOase subfamily.</text>
</comment>
<keyword evidence="3 6" id="KW-0479">Metal-binding</keyword>
<evidence type="ECO:0000256" key="4">
    <source>
        <dbReference type="ARBA" id="ARBA00022801"/>
    </source>
</evidence>
<keyword evidence="5 6" id="KW-0665">Pyrimidine biosynthesis</keyword>
<sequence>MKSILIKGGRVIDPAANVDEVRDILIEDGKIRALGARGKGQEEAEIIDAKGLWVLPGLIDMHTHLRDPGRPDKETIRSGARAAALGGFTTICCLANTDPPIDNPAVVEYIVAKAKNEAVVNVLPIAAITKGLKGEALAEMGRCFAEGAVAFSDDGKPVMRADIMRRALEYARQFGVPVISHCEDAYLSAGGAMNESEISTEIGLPGIPSLAEEVMVARDILLAREFGRVHIAHVSSAASVRLIRQAKKDKIGISAETCPHYFSLTESAVREYDTNAKVNPPLKSSADVEEVIRGLKDGTLDAIATDHAPHNVEEKNIEFNLASSGLVGLETALALVITKLVETKVLTAKQAVEKLTSAPAKILNLAGKGTLKAGSAADVVIVDPKTEWTVDAAKFASKSRNTPFGGWKLKGKVINTIVGGRIVVRDGKLVD</sequence>
<feature type="binding site" evidence="6">
    <location>
        <position position="154"/>
    </location>
    <ligand>
        <name>Zn(2+)</name>
        <dbReference type="ChEBI" id="CHEBI:29105"/>
        <label>2</label>
    </ligand>
</feature>
<dbReference type="InterPro" id="IPR032466">
    <property type="entry name" value="Metal_Hydrolase"/>
</dbReference>
<keyword evidence="4 6" id="KW-0378">Hydrolase</keyword>
<dbReference type="PROSITE" id="PS00483">
    <property type="entry name" value="DIHYDROOROTASE_2"/>
    <property type="match status" value="1"/>
</dbReference>
<dbReference type="InterPro" id="IPR011059">
    <property type="entry name" value="Metal-dep_hydrolase_composite"/>
</dbReference>
<dbReference type="NCBIfam" id="TIGR00857">
    <property type="entry name" value="pyrC_multi"/>
    <property type="match status" value="1"/>
</dbReference>
<keyword evidence="6" id="KW-0862">Zinc</keyword>
<evidence type="ECO:0000256" key="6">
    <source>
        <dbReference type="HAMAP-Rule" id="MF_00220"/>
    </source>
</evidence>
<dbReference type="GO" id="GO:0044205">
    <property type="term" value="P:'de novo' UMP biosynthetic process"/>
    <property type="evidence" value="ECO:0007669"/>
    <property type="project" value="UniProtKB-UniRule"/>
</dbReference>
<feature type="domain" description="Amidohydrolase-related" evidence="7">
    <location>
        <begin position="53"/>
        <end position="423"/>
    </location>
</feature>
<feature type="active site" evidence="6">
    <location>
        <position position="306"/>
    </location>
</feature>
<dbReference type="AlphaFoldDB" id="A0A1F4Q1W9"/>
<evidence type="ECO:0000256" key="2">
    <source>
        <dbReference type="ARBA" id="ARBA00010286"/>
    </source>
</evidence>
<dbReference type="Gene3D" id="2.30.40.10">
    <property type="entry name" value="Urease, subunit C, domain 1"/>
    <property type="match status" value="1"/>
</dbReference>
<dbReference type="SUPFAM" id="SSF51338">
    <property type="entry name" value="Composite domain of metallo-dependent hydrolases"/>
    <property type="match status" value="1"/>
</dbReference>
<feature type="binding site" evidence="6">
    <location>
        <position position="64"/>
    </location>
    <ligand>
        <name>Zn(2+)</name>
        <dbReference type="ChEBI" id="CHEBI:29105"/>
        <label>1</label>
    </ligand>
</feature>
<feature type="binding site" evidence="6">
    <location>
        <position position="233"/>
    </location>
    <ligand>
        <name>Zn(2+)</name>
        <dbReference type="ChEBI" id="CHEBI:29105"/>
        <label>2</label>
    </ligand>
</feature>
<dbReference type="InterPro" id="IPR004722">
    <property type="entry name" value="DHOase"/>
</dbReference>
<dbReference type="GO" id="GO:0006145">
    <property type="term" value="P:purine nucleobase catabolic process"/>
    <property type="evidence" value="ECO:0007669"/>
    <property type="project" value="TreeGrafter"/>
</dbReference>
<dbReference type="Proteomes" id="UP000178724">
    <property type="component" value="Unassembled WGS sequence"/>
</dbReference>
<feature type="binding site" evidence="6">
    <location>
        <position position="96"/>
    </location>
    <ligand>
        <name>substrate</name>
    </ligand>
</feature>
<dbReference type="GO" id="GO:0005737">
    <property type="term" value="C:cytoplasm"/>
    <property type="evidence" value="ECO:0007669"/>
    <property type="project" value="TreeGrafter"/>
</dbReference>
<proteinExistence type="inferred from homology"/>
<comment type="function">
    <text evidence="1 6">Catalyzes the reversible cyclization of carbamoyl aspartate to dihydroorotate.</text>
</comment>
<dbReference type="Pfam" id="PF01979">
    <property type="entry name" value="Amidohydro_1"/>
    <property type="match status" value="1"/>
</dbReference>
<feature type="binding site" evidence="6">
    <location>
        <position position="154"/>
    </location>
    <ligand>
        <name>Zn(2+)</name>
        <dbReference type="ChEBI" id="CHEBI:29105"/>
        <label>1</label>
    </ligand>
</feature>
<evidence type="ECO:0000256" key="5">
    <source>
        <dbReference type="ARBA" id="ARBA00022975"/>
    </source>
</evidence>
<dbReference type="EMBL" id="METM01000020">
    <property type="protein sequence ID" value="OGB89859.1"/>
    <property type="molecule type" value="Genomic_DNA"/>
</dbReference>
<comment type="caution">
    <text evidence="6">Lacks conserved residue(s) required for the propagation of feature annotation.</text>
</comment>
<dbReference type="Gene3D" id="3.20.20.140">
    <property type="entry name" value="Metal-dependent hydrolases"/>
    <property type="match status" value="1"/>
</dbReference>
<dbReference type="EC" id="3.5.2.3" evidence="6"/>
<evidence type="ECO:0000313" key="8">
    <source>
        <dbReference type="EMBL" id="OGB89859.1"/>
    </source>
</evidence>
<evidence type="ECO:0000313" key="9">
    <source>
        <dbReference type="Proteomes" id="UP000178724"/>
    </source>
</evidence>
<gene>
    <name evidence="6" type="primary">pyrC</name>
    <name evidence="8" type="ORF">A2625_05360</name>
</gene>
<comment type="cofactor">
    <cofactor evidence="6">
        <name>Zn(2+)</name>
        <dbReference type="ChEBI" id="CHEBI:29105"/>
    </cofactor>
    <text evidence="6">Binds 2 Zn(2+) ions per subunit.</text>
</comment>
<dbReference type="InterPro" id="IPR050138">
    <property type="entry name" value="DHOase/Allantoinase_Hydrolase"/>
</dbReference>
<feature type="binding site" evidence="6">
    <location>
        <position position="310"/>
    </location>
    <ligand>
        <name>substrate</name>
    </ligand>
</feature>
<evidence type="ECO:0000256" key="1">
    <source>
        <dbReference type="ARBA" id="ARBA00002368"/>
    </source>
</evidence>
<feature type="binding site" evidence="6">
    <location>
        <begin position="64"/>
        <end position="66"/>
    </location>
    <ligand>
        <name>substrate</name>
    </ligand>
</feature>
<reference evidence="8 9" key="1">
    <citation type="journal article" date="2016" name="Nat. Commun.">
        <title>Thousands of microbial genomes shed light on interconnected biogeochemical processes in an aquifer system.</title>
        <authorList>
            <person name="Anantharaman K."/>
            <person name="Brown C.T."/>
            <person name="Hug L.A."/>
            <person name="Sharon I."/>
            <person name="Castelle C.J."/>
            <person name="Probst A.J."/>
            <person name="Thomas B.C."/>
            <person name="Singh A."/>
            <person name="Wilkins M.J."/>
            <person name="Karaoz U."/>
            <person name="Brodie E.L."/>
            <person name="Williams K.H."/>
            <person name="Hubbard S.S."/>
            <person name="Banfield J.F."/>
        </authorList>
    </citation>
    <scope>NUCLEOTIDE SEQUENCE [LARGE SCALE GENOMIC DNA]</scope>
</reference>
<dbReference type="GO" id="GO:0004151">
    <property type="term" value="F:dihydroorotase activity"/>
    <property type="evidence" value="ECO:0007669"/>
    <property type="project" value="UniProtKB-UniRule"/>
</dbReference>
<comment type="caution">
    <text evidence="8">The sequence shown here is derived from an EMBL/GenBank/DDBJ whole genome shotgun (WGS) entry which is preliminary data.</text>
</comment>
<dbReference type="HAMAP" id="MF_00220_B">
    <property type="entry name" value="PyrC_classI_B"/>
    <property type="match status" value="1"/>
</dbReference>
<dbReference type="PANTHER" id="PTHR43668:SF2">
    <property type="entry name" value="ALLANTOINASE"/>
    <property type="match status" value="1"/>
</dbReference>
<dbReference type="GO" id="GO:0008270">
    <property type="term" value="F:zinc ion binding"/>
    <property type="evidence" value="ECO:0007669"/>
    <property type="project" value="UniProtKB-UniRule"/>
</dbReference>
<dbReference type="GO" id="GO:0004038">
    <property type="term" value="F:allantoinase activity"/>
    <property type="evidence" value="ECO:0007669"/>
    <property type="project" value="TreeGrafter"/>
</dbReference>
<dbReference type="CDD" id="cd01317">
    <property type="entry name" value="DHOase_IIa"/>
    <property type="match status" value="1"/>
</dbReference>
<feature type="binding site" evidence="6">
    <location>
        <position position="306"/>
    </location>
    <ligand>
        <name>Zn(2+)</name>
        <dbReference type="ChEBI" id="CHEBI:29105"/>
        <label>1</label>
    </ligand>
</feature>
<dbReference type="InterPro" id="IPR002195">
    <property type="entry name" value="Dihydroorotase_CS"/>
</dbReference>
<dbReference type="InterPro" id="IPR006680">
    <property type="entry name" value="Amidohydro-rel"/>
</dbReference>
<name>A0A1F4Q1W9_UNCSA</name>
<feature type="binding site" evidence="6">
    <location>
        <position position="279"/>
    </location>
    <ligand>
        <name>substrate</name>
    </ligand>
</feature>
<dbReference type="PANTHER" id="PTHR43668">
    <property type="entry name" value="ALLANTOINASE"/>
    <property type="match status" value="1"/>
</dbReference>
<dbReference type="UniPathway" id="UPA00070">
    <property type="reaction ID" value="UER00117"/>
</dbReference>
<feature type="binding site" evidence="6">
    <location>
        <position position="62"/>
    </location>
    <ligand>
        <name>Zn(2+)</name>
        <dbReference type="ChEBI" id="CHEBI:29105"/>
        <label>1</label>
    </ligand>
</feature>
<accession>A0A1F4Q1W9</accession>
<feature type="binding site" evidence="6">
    <location>
        <position position="181"/>
    </location>
    <ligand>
        <name>Zn(2+)</name>
        <dbReference type="ChEBI" id="CHEBI:29105"/>
        <label>2</label>
    </ligand>
</feature>